<evidence type="ECO:0000256" key="1">
    <source>
        <dbReference type="SAM" id="Phobius"/>
    </source>
</evidence>
<feature type="transmembrane region" description="Helical" evidence="1">
    <location>
        <begin position="69"/>
        <end position="90"/>
    </location>
</feature>
<comment type="caution">
    <text evidence="2">The sequence shown here is derived from an EMBL/GenBank/DDBJ whole genome shotgun (WGS) entry which is preliminary data.</text>
</comment>
<dbReference type="Proteomes" id="UP000276526">
    <property type="component" value="Unassembled WGS sequence"/>
</dbReference>
<reference evidence="2 3" key="1">
    <citation type="submission" date="2018-01" db="EMBL/GenBank/DDBJ databases">
        <title>Twenty Corynebacterium bovis Genomes.</title>
        <authorList>
            <person name="Gulvik C.A."/>
        </authorList>
    </citation>
    <scope>NUCLEOTIDE SEQUENCE [LARGE SCALE GENOMIC DNA]</scope>
    <source>
        <strain evidence="2 3">F6900</strain>
    </source>
</reference>
<protein>
    <submittedName>
        <fullName evidence="2">Uncharacterized protein</fullName>
    </submittedName>
</protein>
<evidence type="ECO:0000313" key="3">
    <source>
        <dbReference type="Proteomes" id="UP000276526"/>
    </source>
</evidence>
<evidence type="ECO:0000313" key="2">
    <source>
        <dbReference type="EMBL" id="RRO85753.1"/>
    </source>
</evidence>
<sequence length="91" mass="9648">MVGDHIQILAQVPDLNPQQPPGGEKFISLAGWIKWGVMLASVLALLFAAGKFGYEKYFAHGEVQSPKQVIGALIGGVIGSIATVLMNTVWG</sequence>
<feature type="transmembrane region" description="Helical" evidence="1">
    <location>
        <begin position="26"/>
        <end position="48"/>
    </location>
</feature>
<gene>
    <name evidence="2" type="ORF">CXF48_09775</name>
</gene>
<dbReference type="AlphaFoldDB" id="A0A426PWJ8"/>
<organism evidence="2 3">
    <name type="scientific">Corynebacterium bovis</name>
    <dbReference type="NCBI Taxonomy" id="36808"/>
    <lineage>
        <taxon>Bacteria</taxon>
        <taxon>Bacillati</taxon>
        <taxon>Actinomycetota</taxon>
        <taxon>Actinomycetes</taxon>
        <taxon>Mycobacteriales</taxon>
        <taxon>Corynebacteriaceae</taxon>
        <taxon>Corynebacterium</taxon>
    </lineage>
</organism>
<keyword evidence="1" id="KW-0812">Transmembrane</keyword>
<keyword evidence="1" id="KW-1133">Transmembrane helix</keyword>
<name>A0A426PWJ8_9CORY</name>
<accession>A0A426PWJ8</accession>
<keyword evidence="1" id="KW-0472">Membrane</keyword>
<proteinExistence type="predicted"/>
<dbReference type="EMBL" id="PQNK01000018">
    <property type="protein sequence ID" value="RRO85753.1"/>
    <property type="molecule type" value="Genomic_DNA"/>
</dbReference>